<accession>A0A6N9HBW4</accession>
<reference evidence="7 8" key="1">
    <citation type="submission" date="2020-01" db="EMBL/GenBank/DDBJ databases">
        <authorList>
            <person name="Deng T."/>
        </authorList>
    </citation>
    <scope>NUCLEOTIDE SEQUENCE [LARGE SCALE GENOMIC DNA]</scope>
    <source>
        <strain evidence="7 8">5221</strain>
    </source>
</reference>
<dbReference type="Pfam" id="PF01795">
    <property type="entry name" value="Methyltransf_5"/>
    <property type="match status" value="1"/>
</dbReference>
<dbReference type="GO" id="GO:0070475">
    <property type="term" value="P:rRNA base methylation"/>
    <property type="evidence" value="ECO:0007669"/>
    <property type="project" value="UniProtKB-UniRule"/>
</dbReference>
<sequence length="339" mass="36454">MAEQPQDGTRAFPHTPVLLERVVALLGRGIDAVAAAGHTPVVADLTLGMGGHSEAVLAANPQVRVIGIDRDQQALAVATERLARFGERFTPVHARADELPRALDELGVRSLAGALFDLGVSSLQLDEDERGFSYSRPAPLDMRMDQSRGTTAAQILNTYSEDALARIIADYGEERYARKIARIIVADRAERPWETSDQLAGMLSRVIPEPPARGRQRARSHPAKRTFQALRIEVNGELDSLAAALPAALDALAIGGVAVIESYQSLEDTAVKRILRAGTETQAPPDLPVVPAHLRPWLAEAVRGAQKASAAEVEANPRAASVRLRAVVKTAPNPREETP</sequence>
<feature type="binding site" evidence="6">
    <location>
        <begin position="50"/>
        <end position="52"/>
    </location>
    <ligand>
        <name>S-adenosyl-L-methionine</name>
        <dbReference type="ChEBI" id="CHEBI:59789"/>
    </ligand>
</feature>
<evidence type="ECO:0000256" key="1">
    <source>
        <dbReference type="ARBA" id="ARBA00010396"/>
    </source>
</evidence>
<protein>
    <recommendedName>
        <fullName evidence="6">Ribosomal RNA small subunit methyltransferase H</fullName>
        <ecNumber evidence="6">2.1.1.199</ecNumber>
    </recommendedName>
    <alternativeName>
        <fullName evidence="6">16S rRNA m(4)C1402 methyltransferase</fullName>
    </alternativeName>
    <alternativeName>
        <fullName evidence="6">rRNA (cytosine-N(4)-)-methyltransferase RsmH</fullName>
    </alternativeName>
</protein>
<dbReference type="InterPro" id="IPR023397">
    <property type="entry name" value="SAM-dep_MeTrfase_MraW_recog"/>
</dbReference>
<dbReference type="Gene3D" id="3.40.50.150">
    <property type="entry name" value="Vaccinia Virus protein VP39"/>
    <property type="match status" value="1"/>
</dbReference>
<comment type="similarity">
    <text evidence="1 6">Belongs to the methyltransferase superfamily. RsmH family.</text>
</comment>
<evidence type="ECO:0000313" key="7">
    <source>
        <dbReference type="EMBL" id="MYM20944.1"/>
    </source>
</evidence>
<keyword evidence="5 6" id="KW-0949">S-adenosyl-L-methionine</keyword>
<evidence type="ECO:0000256" key="2">
    <source>
        <dbReference type="ARBA" id="ARBA00022552"/>
    </source>
</evidence>
<keyword evidence="2 6" id="KW-0698">rRNA processing</keyword>
<evidence type="ECO:0000256" key="5">
    <source>
        <dbReference type="ARBA" id="ARBA00022691"/>
    </source>
</evidence>
<dbReference type="EC" id="2.1.1.199" evidence="6"/>
<dbReference type="NCBIfam" id="TIGR00006">
    <property type="entry name" value="16S rRNA (cytosine(1402)-N(4))-methyltransferase RsmH"/>
    <property type="match status" value="1"/>
</dbReference>
<dbReference type="Proteomes" id="UP000469215">
    <property type="component" value="Unassembled WGS sequence"/>
</dbReference>
<dbReference type="PANTHER" id="PTHR11265:SF0">
    <property type="entry name" value="12S RRNA N4-METHYLCYTIDINE METHYLTRANSFERASE"/>
    <property type="match status" value="1"/>
</dbReference>
<evidence type="ECO:0000256" key="4">
    <source>
        <dbReference type="ARBA" id="ARBA00022679"/>
    </source>
</evidence>
<keyword evidence="4 6" id="KW-0808">Transferase</keyword>
<dbReference type="PANTHER" id="PTHR11265">
    <property type="entry name" value="S-ADENOSYL-METHYLTRANSFERASE MRAW"/>
    <property type="match status" value="1"/>
</dbReference>
<comment type="catalytic activity">
    <reaction evidence="6">
        <text>cytidine(1402) in 16S rRNA + S-adenosyl-L-methionine = N(4)-methylcytidine(1402) in 16S rRNA + S-adenosyl-L-homocysteine + H(+)</text>
        <dbReference type="Rhea" id="RHEA:42928"/>
        <dbReference type="Rhea" id="RHEA-COMP:10286"/>
        <dbReference type="Rhea" id="RHEA-COMP:10287"/>
        <dbReference type="ChEBI" id="CHEBI:15378"/>
        <dbReference type="ChEBI" id="CHEBI:57856"/>
        <dbReference type="ChEBI" id="CHEBI:59789"/>
        <dbReference type="ChEBI" id="CHEBI:74506"/>
        <dbReference type="ChEBI" id="CHEBI:82748"/>
        <dbReference type="EC" id="2.1.1.199"/>
    </reaction>
</comment>
<dbReference type="HAMAP" id="MF_01007">
    <property type="entry name" value="16SrRNA_methyltr_H"/>
    <property type="match status" value="1"/>
</dbReference>
<gene>
    <name evidence="6 7" type="primary">rsmH</name>
    <name evidence="7" type="ORF">GSY69_13485</name>
</gene>
<dbReference type="EMBL" id="WWEQ01000103">
    <property type="protein sequence ID" value="MYM20944.1"/>
    <property type="molecule type" value="Genomic_DNA"/>
</dbReference>
<dbReference type="PIRSF" id="PIRSF004486">
    <property type="entry name" value="MraW"/>
    <property type="match status" value="1"/>
</dbReference>
<evidence type="ECO:0000256" key="3">
    <source>
        <dbReference type="ARBA" id="ARBA00022603"/>
    </source>
</evidence>
<keyword evidence="8" id="KW-1185">Reference proteome</keyword>
<dbReference type="AlphaFoldDB" id="A0A6N9HBW4"/>
<feature type="binding site" evidence="6">
    <location>
        <position position="117"/>
    </location>
    <ligand>
        <name>S-adenosyl-L-methionine</name>
        <dbReference type="ChEBI" id="CHEBI:59789"/>
    </ligand>
</feature>
<evidence type="ECO:0000256" key="6">
    <source>
        <dbReference type="HAMAP-Rule" id="MF_01007"/>
    </source>
</evidence>
<proteinExistence type="inferred from homology"/>
<dbReference type="RefSeq" id="WP_160954345.1">
    <property type="nucleotide sequence ID" value="NZ_WWEQ01000103.1"/>
</dbReference>
<comment type="subcellular location">
    <subcellularLocation>
        <location evidence="6">Cytoplasm</location>
    </subcellularLocation>
</comment>
<keyword evidence="6" id="KW-0963">Cytoplasm</keyword>
<feature type="binding site" evidence="6">
    <location>
        <position position="124"/>
    </location>
    <ligand>
        <name>S-adenosyl-L-methionine</name>
        <dbReference type="ChEBI" id="CHEBI:59789"/>
    </ligand>
</feature>
<feature type="binding site" evidence="6">
    <location>
        <position position="96"/>
    </location>
    <ligand>
        <name>S-adenosyl-L-methionine</name>
        <dbReference type="ChEBI" id="CHEBI:59789"/>
    </ligand>
</feature>
<dbReference type="GO" id="GO:0005737">
    <property type="term" value="C:cytoplasm"/>
    <property type="evidence" value="ECO:0007669"/>
    <property type="project" value="UniProtKB-SubCell"/>
</dbReference>
<evidence type="ECO:0000313" key="8">
    <source>
        <dbReference type="Proteomes" id="UP000469215"/>
    </source>
</evidence>
<dbReference type="InterPro" id="IPR002903">
    <property type="entry name" value="RsmH"/>
</dbReference>
<dbReference type="InterPro" id="IPR029063">
    <property type="entry name" value="SAM-dependent_MTases_sf"/>
</dbReference>
<dbReference type="GO" id="GO:0071424">
    <property type="term" value="F:rRNA (cytosine-N4-)-methyltransferase activity"/>
    <property type="evidence" value="ECO:0007669"/>
    <property type="project" value="UniProtKB-UniRule"/>
</dbReference>
<dbReference type="SUPFAM" id="SSF81799">
    <property type="entry name" value="Putative methyltransferase TM0872, insert domain"/>
    <property type="match status" value="1"/>
</dbReference>
<comment type="caution">
    <text evidence="7">The sequence shown here is derived from an EMBL/GenBank/DDBJ whole genome shotgun (WGS) entry which is preliminary data.</text>
</comment>
<name>A0A6N9HBW4_9MICO</name>
<dbReference type="Gene3D" id="1.10.150.170">
    <property type="entry name" value="Putative methyltransferase TM0872, insert domain"/>
    <property type="match status" value="1"/>
</dbReference>
<feature type="binding site" evidence="6">
    <location>
        <position position="69"/>
    </location>
    <ligand>
        <name>S-adenosyl-L-methionine</name>
        <dbReference type="ChEBI" id="CHEBI:59789"/>
    </ligand>
</feature>
<organism evidence="7 8">
    <name type="scientific">Brevibacterium rongguiense</name>
    <dbReference type="NCBI Taxonomy" id="2695267"/>
    <lineage>
        <taxon>Bacteria</taxon>
        <taxon>Bacillati</taxon>
        <taxon>Actinomycetota</taxon>
        <taxon>Actinomycetes</taxon>
        <taxon>Micrococcales</taxon>
        <taxon>Brevibacteriaceae</taxon>
        <taxon>Brevibacterium</taxon>
    </lineage>
</organism>
<dbReference type="SUPFAM" id="SSF53335">
    <property type="entry name" value="S-adenosyl-L-methionine-dependent methyltransferases"/>
    <property type="match status" value="1"/>
</dbReference>
<keyword evidence="3 6" id="KW-0489">Methyltransferase</keyword>
<comment type="function">
    <text evidence="6">Specifically methylates the N4 position of cytidine in position 1402 (C1402) of 16S rRNA.</text>
</comment>